<reference evidence="5 6" key="1">
    <citation type="journal article" date="2022" name="G3 (Bethesda)">
        <title>Whole-genome sequence and methylome profiling of the almond [Prunus dulcis (Mill.) D.A. Webb] cultivar 'Nonpareil'.</title>
        <authorList>
            <person name="D'Amico-Willman K.M."/>
            <person name="Ouma W.Z."/>
            <person name="Meulia T."/>
            <person name="Sideli G.M."/>
            <person name="Gradziel T.M."/>
            <person name="Fresnedo-Ramirez J."/>
        </authorList>
    </citation>
    <scope>NUCLEOTIDE SEQUENCE [LARGE SCALE GENOMIC DNA]</scope>
    <source>
        <strain evidence="5">Clone GOH B32 T37-40</strain>
    </source>
</reference>
<name>A0AAD4UNX5_PRUDU</name>
<feature type="region of interest" description="Disordered" evidence="4">
    <location>
        <begin position="250"/>
        <end position="271"/>
    </location>
</feature>
<evidence type="ECO:0000256" key="2">
    <source>
        <dbReference type="ARBA" id="ARBA00022553"/>
    </source>
</evidence>
<keyword evidence="2" id="KW-0597">Phosphoprotein</keyword>
<evidence type="ECO:0000313" key="5">
    <source>
        <dbReference type="EMBL" id="KAI5311145.1"/>
    </source>
</evidence>
<dbReference type="Pfam" id="PF04615">
    <property type="entry name" value="Utp14"/>
    <property type="match status" value="1"/>
</dbReference>
<sequence>MKGGNNADANANKPTRPLESVVLNQNFQEPVKDLDEYSDADSEGQMVDGILTSDPKVESSYELPSQAEIIRQAFAADDVEDDFEKEKQEVLNEENPEPEKPVLLPGWGQWTHAEKLYTKSLPYPFTSREVYEQSIRMPLGPEFNPATAVGALNRPEIMKKPGDIIKAIEFEEVNPYERIEEQTQSGKKQKKRNKRKKKKKNNVVISEAYPESEYNPTRDMLEGEGPVSIGDLLDPLHGVSGYSKLRKRIHHLEKKSVPTPAPRPKADQEKL</sequence>
<gene>
    <name evidence="5" type="ORF">L3X38_045612</name>
</gene>
<dbReference type="PANTHER" id="PTHR14150:SF12">
    <property type="entry name" value="U3 SMALL NUCLEOLAR RNA-ASSOCIATED PROTEIN 14 HOMOLOG A"/>
    <property type="match status" value="1"/>
</dbReference>
<dbReference type="AlphaFoldDB" id="A0AAD4UNX5"/>
<evidence type="ECO:0000256" key="3">
    <source>
        <dbReference type="ARBA" id="ARBA00023242"/>
    </source>
</evidence>
<keyword evidence="3" id="KW-0539">Nucleus</keyword>
<comment type="subcellular location">
    <subcellularLocation>
        <location evidence="1">Nucleus</location>
        <location evidence="1">Nucleolus</location>
    </subcellularLocation>
</comment>
<dbReference type="GO" id="GO:0032040">
    <property type="term" value="C:small-subunit processome"/>
    <property type="evidence" value="ECO:0007669"/>
    <property type="project" value="InterPro"/>
</dbReference>
<evidence type="ECO:0000256" key="1">
    <source>
        <dbReference type="ARBA" id="ARBA00004604"/>
    </source>
</evidence>
<feature type="region of interest" description="Disordered" evidence="4">
    <location>
        <begin position="175"/>
        <end position="233"/>
    </location>
</feature>
<dbReference type="InterPro" id="IPR006709">
    <property type="entry name" value="SSU_processome_Utp14"/>
</dbReference>
<protein>
    <submittedName>
        <fullName evidence="5">Uncharacterized protein</fullName>
    </submittedName>
</protein>
<feature type="compositionally biased region" description="Basic residues" evidence="4">
    <location>
        <begin position="187"/>
        <end position="201"/>
    </location>
</feature>
<dbReference type="EMBL" id="JAJFAZ020000087">
    <property type="protein sequence ID" value="KAI5311145.1"/>
    <property type="molecule type" value="Genomic_DNA"/>
</dbReference>
<dbReference type="PANTHER" id="PTHR14150">
    <property type="entry name" value="U3 SMALL NUCLEOLAR RNA-ASSOCIATED PROTEIN 14"/>
    <property type="match status" value="1"/>
</dbReference>
<evidence type="ECO:0000313" key="6">
    <source>
        <dbReference type="Proteomes" id="UP001054821"/>
    </source>
</evidence>
<proteinExistence type="predicted"/>
<dbReference type="Proteomes" id="UP001054821">
    <property type="component" value="Unassembled WGS sequence"/>
</dbReference>
<keyword evidence="6" id="KW-1185">Reference proteome</keyword>
<comment type="caution">
    <text evidence="5">The sequence shown here is derived from an EMBL/GenBank/DDBJ whole genome shotgun (WGS) entry which is preliminary data.</text>
</comment>
<feature type="compositionally biased region" description="Low complexity" evidence="4">
    <location>
        <begin position="1"/>
        <end position="12"/>
    </location>
</feature>
<accession>A0AAD4UNX5</accession>
<feature type="region of interest" description="Disordered" evidence="4">
    <location>
        <begin position="1"/>
        <end position="20"/>
    </location>
</feature>
<organism evidence="5 6">
    <name type="scientific">Prunus dulcis</name>
    <name type="common">Almond</name>
    <name type="synonym">Amygdalus dulcis</name>
    <dbReference type="NCBI Taxonomy" id="3755"/>
    <lineage>
        <taxon>Eukaryota</taxon>
        <taxon>Viridiplantae</taxon>
        <taxon>Streptophyta</taxon>
        <taxon>Embryophyta</taxon>
        <taxon>Tracheophyta</taxon>
        <taxon>Spermatophyta</taxon>
        <taxon>Magnoliopsida</taxon>
        <taxon>eudicotyledons</taxon>
        <taxon>Gunneridae</taxon>
        <taxon>Pentapetalae</taxon>
        <taxon>rosids</taxon>
        <taxon>fabids</taxon>
        <taxon>Rosales</taxon>
        <taxon>Rosaceae</taxon>
        <taxon>Amygdaloideae</taxon>
        <taxon>Amygdaleae</taxon>
        <taxon>Prunus</taxon>
    </lineage>
</organism>
<dbReference type="GO" id="GO:0006364">
    <property type="term" value="P:rRNA processing"/>
    <property type="evidence" value="ECO:0007669"/>
    <property type="project" value="InterPro"/>
</dbReference>
<evidence type="ECO:0000256" key="4">
    <source>
        <dbReference type="SAM" id="MobiDB-lite"/>
    </source>
</evidence>